<feature type="non-terminal residue" evidence="4">
    <location>
        <position position="1"/>
    </location>
</feature>
<dbReference type="CDD" id="cd00030">
    <property type="entry name" value="C2"/>
    <property type="match status" value="1"/>
</dbReference>
<dbReference type="GO" id="GO:0022027">
    <property type="term" value="P:interkinetic nuclear migration"/>
    <property type="evidence" value="ECO:0000318"/>
    <property type="project" value="GO_Central"/>
</dbReference>
<evidence type="ECO:0000313" key="4">
    <source>
        <dbReference type="EMBL" id="EDV26562.1"/>
    </source>
</evidence>
<dbReference type="Gene3D" id="2.60.40.150">
    <property type="entry name" value="C2 domain"/>
    <property type="match status" value="2"/>
</dbReference>
<proteinExistence type="predicted"/>
<keyword evidence="5" id="KW-1185">Reference proteome</keyword>
<dbReference type="AlphaFoldDB" id="B3RSR1"/>
<dbReference type="KEGG" id="tad:TRIADDRAFT_22183"/>
<evidence type="ECO:0000259" key="3">
    <source>
        <dbReference type="PROSITE" id="PS50004"/>
    </source>
</evidence>
<dbReference type="InterPro" id="IPR035892">
    <property type="entry name" value="C2_domain_sf"/>
</dbReference>
<feature type="compositionally biased region" description="Polar residues" evidence="2">
    <location>
        <begin position="319"/>
        <end position="333"/>
    </location>
</feature>
<dbReference type="PANTHER" id="PTHR21574">
    <property type="entry name" value="CENTROSOMAL PROTEIN OF 120 KDA"/>
    <property type="match status" value="1"/>
</dbReference>
<name>B3RSR1_TRIAD</name>
<dbReference type="OMA" id="HTNQPEF"/>
<feature type="region of interest" description="Disordered" evidence="2">
    <location>
        <begin position="319"/>
        <end position="352"/>
    </location>
</feature>
<dbReference type="InterPro" id="IPR039893">
    <property type="entry name" value="CEP120-like"/>
</dbReference>
<dbReference type="CTD" id="6751771"/>
<dbReference type="GO" id="GO:0005813">
    <property type="term" value="C:centrosome"/>
    <property type="evidence" value="ECO:0000318"/>
    <property type="project" value="GO_Central"/>
</dbReference>
<dbReference type="STRING" id="10228.B3RSR1"/>
<sequence>LKGRYFPRLQNHQLTVETKFDGESMSTDPVGHTSSPFFGTELAWEMDKKALHQHRMQRTPIKLQCIVEDLSIGTREVAGYIMLDLRMAQKKPQKAIWYPLLSTSGNYKKRKPELQVMMTLESEANEDNENNFTAQPLPKYLHKNQKRKHAIIINSEGFFFQIGPNKRAADHFLLSLSILYGKNLIQLIPSSARLSEKNPSVAGYYFRYYIFDNEITNMYFYDLLNPEFKPERASVRLRSNPEYLINYFSRNPAIEIDLCCGQQVLGVAQVPTQGLLQKLGSTAVDGMFHLLMPNQLTPWDSDAVAPAVSVTITLRRLSQSTETQASKSKSNEMTVDRENQGKREDGQAKEKNQPIYSIKSIEENIKTVVLDDEGQKLGEKPHSTYDISTAVNQYLDENNAKATTSVLTGSNQYQAIAARIEQGQHHYRFTIDLRTIRNLNVGFYCNCFLRYTYPYFGSSSPIITAPPIEITRNMEARLPNSHCTFNFACTPKMLRDTTTNTPLMVEVWHRDKVSNDVLMGLAQISLAEVLQCDKQKISLSTGSVGYKQSVKRTTHITSSSESKRIGNLDIILELDDLGEVLKPDTTASRSSDVPSIAANAHNQTDTYNHSDVDQFEKHYRETPQYQAALELEIWKEKQKDLFLAELKKKEEEYMRLMAQEWKQRDSEREILVRKKVDEYTKLTDKLKTSIADLEKRERQLTLGENELSRLRDEIQRELQLKLNEMNEASRRFQEDCEHRVTLERAKVLDLEEQKQKLFADLKEAENRYRERESDFDKYKNQQNSKPEAQLRADINMLTLEKVELQRKLDATIKSKQHYKEQWSEALKELARLRERERVNEKTRLQKQARELEHLRLRYLAQEEKGVMKNDKNELETLKEEIKSLATSIRQTGHKTQELSTELKEKQKKQAIAAEVNQEELEQQIARLIEERDTLMSAGAYTVDDKIIRELDKNIRDTLARQA</sequence>
<reference evidence="4 5" key="1">
    <citation type="journal article" date="2008" name="Nature">
        <title>The Trichoplax genome and the nature of placozoans.</title>
        <authorList>
            <person name="Srivastava M."/>
            <person name="Begovic E."/>
            <person name="Chapman J."/>
            <person name="Putnam N.H."/>
            <person name="Hellsten U."/>
            <person name="Kawashima T."/>
            <person name="Kuo A."/>
            <person name="Mitros T."/>
            <person name="Salamov A."/>
            <person name="Carpenter M.L."/>
            <person name="Signorovitch A.Y."/>
            <person name="Moreno M.A."/>
            <person name="Kamm K."/>
            <person name="Grimwood J."/>
            <person name="Schmutz J."/>
            <person name="Shapiro H."/>
            <person name="Grigoriev I.V."/>
            <person name="Buss L.W."/>
            <person name="Schierwater B."/>
            <person name="Dellaporta S.L."/>
            <person name="Rokhsar D.S."/>
        </authorList>
    </citation>
    <scope>NUCLEOTIDE SEQUENCE [LARGE SCALE GENOMIC DNA]</scope>
    <source>
        <strain evidence="4 5">Grell-BS-1999</strain>
    </source>
</reference>
<accession>B3RSR1</accession>
<dbReference type="SUPFAM" id="SSF49562">
    <property type="entry name" value="C2 domain (Calcium/lipid-binding domain, CaLB)"/>
    <property type="match status" value="1"/>
</dbReference>
<dbReference type="InterPro" id="IPR000008">
    <property type="entry name" value="C2_dom"/>
</dbReference>
<dbReference type="GO" id="GO:1903724">
    <property type="term" value="P:positive regulation of centriole elongation"/>
    <property type="evidence" value="ECO:0000318"/>
    <property type="project" value="GO_Central"/>
</dbReference>
<dbReference type="EMBL" id="DS985243">
    <property type="protein sequence ID" value="EDV26562.1"/>
    <property type="molecule type" value="Genomic_DNA"/>
</dbReference>
<dbReference type="InParanoid" id="B3RSR1"/>
<dbReference type="PANTHER" id="PTHR21574:SF0">
    <property type="entry name" value="CENTROSOMAL PROTEIN OF 120 KDA"/>
    <property type="match status" value="1"/>
</dbReference>
<dbReference type="InterPro" id="IPR022136">
    <property type="entry name" value="DUF3668"/>
</dbReference>
<dbReference type="RefSeq" id="XP_002110558.1">
    <property type="nucleotide sequence ID" value="XM_002110522.1"/>
</dbReference>
<dbReference type="OrthoDB" id="332250at2759"/>
<feature type="compositionally biased region" description="Basic and acidic residues" evidence="2">
    <location>
        <begin position="334"/>
        <end position="352"/>
    </location>
</feature>
<dbReference type="Pfam" id="PF12416">
    <property type="entry name" value="DUF3668"/>
    <property type="match status" value="1"/>
</dbReference>
<dbReference type="FunCoup" id="B3RSR1">
    <property type="interactions" value="1900"/>
</dbReference>
<evidence type="ECO:0000256" key="2">
    <source>
        <dbReference type="SAM" id="MobiDB-lite"/>
    </source>
</evidence>
<dbReference type="eggNOG" id="ENOG502QPT0">
    <property type="taxonomic scope" value="Eukaryota"/>
</dbReference>
<dbReference type="Pfam" id="PF14924">
    <property type="entry name" value="MAP10_N"/>
    <property type="match status" value="1"/>
</dbReference>
<gene>
    <name evidence="4" type="ORF">TRIADDRAFT_22183</name>
</gene>
<feature type="coiled-coil region" evidence="1">
    <location>
        <begin position="639"/>
        <end position="937"/>
    </location>
</feature>
<organism evidence="4 5">
    <name type="scientific">Trichoplax adhaerens</name>
    <name type="common">Trichoplax reptans</name>
    <dbReference type="NCBI Taxonomy" id="10228"/>
    <lineage>
        <taxon>Eukaryota</taxon>
        <taxon>Metazoa</taxon>
        <taxon>Placozoa</taxon>
        <taxon>Uniplacotomia</taxon>
        <taxon>Trichoplacea</taxon>
        <taxon>Trichoplacidae</taxon>
        <taxon>Trichoplax</taxon>
    </lineage>
</organism>
<evidence type="ECO:0000313" key="5">
    <source>
        <dbReference type="Proteomes" id="UP000009022"/>
    </source>
</evidence>
<keyword evidence="1" id="KW-0175">Coiled coil</keyword>
<dbReference type="PROSITE" id="PS50004">
    <property type="entry name" value="C2"/>
    <property type="match status" value="1"/>
</dbReference>
<evidence type="ECO:0000256" key="1">
    <source>
        <dbReference type="SAM" id="Coils"/>
    </source>
</evidence>
<dbReference type="GeneID" id="6751771"/>
<dbReference type="Proteomes" id="UP000009022">
    <property type="component" value="Unassembled WGS sequence"/>
</dbReference>
<dbReference type="HOGENOM" id="CLU_012372_0_0_1"/>
<feature type="domain" description="C2" evidence="3">
    <location>
        <begin position="409"/>
        <end position="541"/>
    </location>
</feature>
<protein>
    <recommendedName>
        <fullName evidence="3">C2 domain-containing protein</fullName>
    </recommendedName>
</protein>
<dbReference type="PhylomeDB" id="B3RSR1"/>